<protein>
    <submittedName>
        <fullName evidence="1">Uncharacterized protein</fullName>
    </submittedName>
</protein>
<comment type="caution">
    <text evidence="1">The sequence shown here is derived from an EMBL/GenBank/DDBJ whole genome shotgun (WGS) entry which is preliminary data.</text>
</comment>
<reference evidence="1 2" key="1">
    <citation type="submission" date="2019-05" db="EMBL/GenBank/DDBJ databases">
        <title>Another draft genome of Portunus trituberculatus and its Hox gene families provides insights of decapod evolution.</title>
        <authorList>
            <person name="Jeong J.-H."/>
            <person name="Song I."/>
            <person name="Kim S."/>
            <person name="Choi T."/>
            <person name="Kim D."/>
            <person name="Ryu S."/>
            <person name="Kim W."/>
        </authorList>
    </citation>
    <scope>NUCLEOTIDE SEQUENCE [LARGE SCALE GENOMIC DNA]</scope>
    <source>
        <tissue evidence="1">Muscle</tissue>
    </source>
</reference>
<proteinExistence type="predicted"/>
<evidence type="ECO:0000313" key="1">
    <source>
        <dbReference type="EMBL" id="MPC58128.1"/>
    </source>
</evidence>
<gene>
    <name evidence="1" type="ORF">E2C01_052123</name>
</gene>
<dbReference type="Proteomes" id="UP000324222">
    <property type="component" value="Unassembled WGS sequence"/>
</dbReference>
<dbReference type="AlphaFoldDB" id="A0A5B7GM66"/>
<evidence type="ECO:0000313" key="2">
    <source>
        <dbReference type="Proteomes" id="UP000324222"/>
    </source>
</evidence>
<organism evidence="1 2">
    <name type="scientific">Portunus trituberculatus</name>
    <name type="common">Swimming crab</name>
    <name type="synonym">Neptunus trituberculatus</name>
    <dbReference type="NCBI Taxonomy" id="210409"/>
    <lineage>
        <taxon>Eukaryota</taxon>
        <taxon>Metazoa</taxon>
        <taxon>Ecdysozoa</taxon>
        <taxon>Arthropoda</taxon>
        <taxon>Crustacea</taxon>
        <taxon>Multicrustacea</taxon>
        <taxon>Malacostraca</taxon>
        <taxon>Eumalacostraca</taxon>
        <taxon>Eucarida</taxon>
        <taxon>Decapoda</taxon>
        <taxon>Pleocyemata</taxon>
        <taxon>Brachyura</taxon>
        <taxon>Eubrachyura</taxon>
        <taxon>Portunoidea</taxon>
        <taxon>Portunidae</taxon>
        <taxon>Portuninae</taxon>
        <taxon>Portunus</taxon>
    </lineage>
</organism>
<keyword evidence="2" id="KW-1185">Reference proteome</keyword>
<name>A0A5B7GM66_PORTR</name>
<sequence>METALKVRNSITSPNYEVLGVVDLDIVCYSVYGVVLFCRLPTRRQSASNTAWRDSCFARHPACLCLTGCPVLQCCDPLLWSLHSQSYFYTVRLQLSRLQFSSRPLPATKFHRYWLPSLITPATDYQASKLSVSL</sequence>
<accession>A0A5B7GM66</accession>
<dbReference type="EMBL" id="VSRR010015402">
    <property type="protein sequence ID" value="MPC58128.1"/>
    <property type="molecule type" value="Genomic_DNA"/>
</dbReference>